<evidence type="ECO:0000313" key="2">
    <source>
        <dbReference type="EMBL" id="SKM35387.1"/>
    </source>
</evidence>
<dbReference type="InterPro" id="IPR039708">
    <property type="entry name" value="MT1774/Rv1733c-like"/>
</dbReference>
<organism evidence="2 3">
    <name type="scientific">Mycobacteroides abscessus subsp. massiliense</name>
    <dbReference type="NCBI Taxonomy" id="1962118"/>
    <lineage>
        <taxon>Bacteria</taxon>
        <taxon>Bacillati</taxon>
        <taxon>Actinomycetota</taxon>
        <taxon>Actinomycetes</taxon>
        <taxon>Mycobacteriales</taxon>
        <taxon>Mycobacteriaceae</taxon>
        <taxon>Mycobacteroides</taxon>
        <taxon>Mycobacteroides abscessus</taxon>
    </lineage>
</organism>
<dbReference type="PANTHER" id="PTHR42305">
    <property type="entry name" value="MEMBRANE PROTEIN RV1733C-RELATED"/>
    <property type="match status" value="1"/>
</dbReference>
<evidence type="ECO:0000256" key="1">
    <source>
        <dbReference type="SAM" id="Phobius"/>
    </source>
</evidence>
<gene>
    <name evidence="2" type="ORF">SAMEA2259716_03681</name>
</gene>
<keyword evidence="1 2" id="KW-0812">Transmembrane</keyword>
<name>A0A1U3LZ15_9MYCO</name>
<dbReference type="PANTHER" id="PTHR42305:SF1">
    <property type="entry name" value="MEMBRANE PROTEIN RV1733C-RELATED"/>
    <property type="match status" value="1"/>
</dbReference>
<dbReference type="AlphaFoldDB" id="A0A1U3LZ15"/>
<dbReference type="EMBL" id="FVGW01000007">
    <property type="protein sequence ID" value="SKM35387.1"/>
    <property type="molecule type" value="Genomic_DNA"/>
</dbReference>
<feature type="transmembrane region" description="Helical" evidence="1">
    <location>
        <begin position="139"/>
        <end position="167"/>
    </location>
</feature>
<dbReference type="Proteomes" id="UP000190074">
    <property type="component" value="Unassembled WGS sequence"/>
</dbReference>
<keyword evidence="1" id="KW-0472">Membrane</keyword>
<dbReference type="RefSeq" id="WP_024571165.1">
    <property type="nucleotide sequence ID" value="NZ_CP021122.1"/>
</dbReference>
<keyword evidence="1" id="KW-1133">Transmembrane helix</keyword>
<feature type="transmembrane region" description="Helical" evidence="1">
    <location>
        <begin position="32"/>
        <end position="56"/>
    </location>
</feature>
<evidence type="ECO:0000313" key="3">
    <source>
        <dbReference type="Proteomes" id="UP000190074"/>
    </source>
</evidence>
<sequence>MNVFTSGFWREFLTRLCLPNPLVRRTDRIEAAVKLCACIIAVAALALSAAIGTAIYDAGRRSYTREAQSRYPIEAVVIQPNKVPTGRFGTATLVVAQWDFKGIEHRGALYHGSAADAGDRFQIWVDDAGHSVPAPTSPVVVVSGAAAVAMALWGLFTGILGGIVSLVRRRFVRMRYEQWDSELKVLTVRDGPQRGHW</sequence>
<proteinExistence type="predicted"/>
<protein>
    <submittedName>
        <fullName evidence="2">Transmembrane protein</fullName>
    </submittedName>
</protein>
<reference evidence="2 3" key="1">
    <citation type="submission" date="2016-11" db="EMBL/GenBank/DDBJ databases">
        <authorList>
            <consortium name="Pathogen Informatics"/>
        </authorList>
    </citation>
    <scope>NUCLEOTIDE SEQUENCE [LARGE SCALE GENOMIC DNA]</scope>
    <source>
        <strain evidence="2 3">911</strain>
    </source>
</reference>
<accession>A0A1U3LZ15</accession>